<proteinExistence type="predicted"/>
<evidence type="ECO:0000313" key="3">
    <source>
        <dbReference type="Proteomes" id="UP000801492"/>
    </source>
</evidence>
<dbReference type="GO" id="GO:0043565">
    <property type="term" value="F:sequence-specific DNA binding"/>
    <property type="evidence" value="ECO:0007669"/>
    <property type="project" value="TreeGrafter"/>
</dbReference>
<evidence type="ECO:0000259" key="1">
    <source>
        <dbReference type="Pfam" id="PF13843"/>
    </source>
</evidence>
<dbReference type="Proteomes" id="UP000801492">
    <property type="component" value="Unassembled WGS sequence"/>
</dbReference>
<sequence>MEEAEPSTAITSIVSRLAPAPSSTGWSVKAKEKYYQKLLMPDEDPSNMLEDEDLEISLVRYAMSRNRYLELKSAFHVQDNFEAQNNKKDKSFKIRPLLDLVSRDFQKWVVFHEYLSIDEMIARYYGQHSLKQFILSNPIRFGYKLWATCGNDGYCYKFSLYCGKETGDNQPIDPLGTRVINNMLSVVTKPNSHQIFFDNSVTNVKLLVNLRKKGYRATGTLRNNRILNAPLLSVKEIEKRNRGSPIMYLMKKISTFSDGMPTSVSLWPQIMILLNRWFQFKDETKKKKP</sequence>
<protein>
    <recommendedName>
        <fullName evidence="1">PiggyBac transposable element-derived protein domain-containing protein</fullName>
    </recommendedName>
</protein>
<dbReference type="PANTHER" id="PTHR47055">
    <property type="entry name" value="DDE_TNP_1_7 DOMAIN-CONTAINING PROTEIN"/>
    <property type="match status" value="1"/>
</dbReference>
<name>A0A8K0CGW2_IGNLU</name>
<dbReference type="PANTHER" id="PTHR47055:SF3">
    <property type="entry name" value="PHORBOL-ESTER_DAG-TYPE DOMAIN-CONTAINING PROTEIN"/>
    <property type="match status" value="1"/>
</dbReference>
<accession>A0A8K0CGW2</accession>
<comment type="caution">
    <text evidence="2">The sequence shown here is derived from an EMBL/GenBank/DDBJ whole genome shotgun (WGS) entry which is preliminary data.</text>
</comment>
<dbReference type="OrthoDB" id="6613190at2759"/>
<dbReference type="AlphaFoldDB" id="A0A8K0CGW2"/>
<evidence type="ECO:0000313" key="2">
    <source>
        <dbReference type="EMBL" id="KAF2884298.1"/>
    </source>
</evidence>
<keyword evidence="3" id="KW-1185">Reference proteome</keyword>
<dbReference type="Pfam" id="PF13843">
    <property type="entry name" value="DDE_Tnp_1_7"/>
    <property type="match status" value="1"/>
</dbReference>
<dbReference type="InterPro" id="IPR052638">
    <property type="entry name" value="PiggyBac_TE-derived"/>
</dbReference>
<dbReference type="EMBL" id="VTPC01090204">
    <property type="protein sequence ID" value="KAF2884298.1"/>
    <property type="molecule type" value="Genomic_DNA"/>
</dbReference>
<feature type="domain" description="PiggyBac transposable element-derived protein" evidence="1">
    <location>
        <begin position="52"/>
        <end position="245"/>
    </location>
</feature>
<reference evidence="2" key="1">
    <citation type="submission" date="2019-08" db="EMBL/GenBank/DDBJ databases">
        <title>The genome of the North American firefly Photinus pyralis.</title>
        <authorList>
            <consortium name="Photinus pyralis genome working group"/>
            <person name="Fallon T.R."/>
            <person name="Sander Lower S.E."/>
            <person name="Weng J.-K."/>
        </authorList>
    </citation>
    <scope>NUCLEOTIDE SEQUENCE</scope>
    <source>
        <strain evidence="2">TRF0915ILg1</strain>
        <tissue evidence="2">Whole body</tissue>
    </source>
</reference>
<dbReference type="InterPro" id="IPR029526">
    <property type="entry name" value="PGBD"/>
</dbReference>
<gene>
    <name evidence="2" type="ORF">ILUMI_21890</name>
</gene>
<organism evidence="2 3">
    <name type="scientific">Ignelater luminosus</name>
    <name type="common">Cucubano</name>
    <name type="synonym">Pyrophorus luminosus</name>
    <dbReference type="NCBI Taxonomy" id="2038154"/>
    <lineage>
        <taxon>Eukaryota</taxon>
        <taxon>Metazoa</taxon>
        <taxon>Ecdysozoa</taxon>
        <taxon>Arthropoda</taxon>
        <taxon>Hexapoda</taxon>
        <taxon>Insecta</taxon>
        <taxon>Pterygota</taxon>
        <taxon>Neoptera</taxon>
        <taxon>Endopterygota</taxon>
        <taxon>Coleoptera</taxon>
        <taxon>Polyphaga</taxon>
        <taxon>Elateriformia</taxon>
        <taxon>Elateroidea</taxon>
        <taxon>Elateridae</taxon>
        <taxon>Agrypninae</taxon>
        <taxon>Pyrophorini</taxon>
        <taxon>Ignelater</taxon>
    </lineage>
</organism>